<dbReference type="RefSeq" id="WP_316700313.1">
    <property type="nucleotide sequence ID" value="NZ_CP136336.1"/>
</dbReference>
<gene>
    <name evidence="1" type="ORF">RXV79_22425</name>
</gene>
<dbReference type="EMBL" id="CP136336">
    <property type="protein sequence ID" value="WOB07656.1"/>
    <property type="molecule type" value="Genomic_DNA"/>
</dbReference>
<proteinExistence type="predicted"/>
<name>A0ABZ0CT12_9BURK</name>
<dbReference type="Proteomes" id="UP001303946">
    <property type="component" value="Chromosome"/>
</dbReference>
<evidence type="ECO:0000313" key="2">
    <source>
        <dbReference type="Proteomes" id="UP001303946"/>
    </source>
</evidence>
<protein>
    <submittedName>
        <fullName evidence="1">Uncharacterized protein</fullName>
    </submittedName>
</protein>
<organism evidence="1 2">
    <name type="scientific">Piscinibacter gummiphilus</name>
    <dbReference type="NCBI Taxonomy" id="946333"/>
    <lineage>
        <taxon>Bacteria</taxon>
        <taxon>Pseudomonadati</taxon>
        <taxon>Pseudomonadota</taxon>
        <taxon>Betaproteobacteria</taxon>
        <taxon>Burkholderiales</taxon>
        <taxon>Sphaerotilaceae</taxon>
        <taxon>Piscinibacter</taxon>
    </lineage>
</organism>
<sequence length="114" mass="12379">MRIVRDRRTIQGLRFQPIEEVTLAKDVVKTKIQADGLRYKVKEGGSPFASAGDFQAGTMSCFLCGKHRPRNTLKTRRLLGKAQHVCAPSCKEAEEAARAKLSPSSSSSTTTAAA</sequence>
<accession>A0ABZ0CT12</accession>
<keyword evidence="2" id="KW-1185">Reference proteome</keyword>
<evidence type="ECO:0000313" key="1">
    <source>
        <dbReference type="EMBL" id="WOB07656.1"/>
    </source>
</evidence>
<reference evidence="1 2" key="1">
    <citation type="submission" date="2023-10" db="EMBL/GenBank/DDBJ databases">
        <title>Bacteria for the degradation of biodegradable plastic PBAT(Polybutylene adipate terephthalate).</title>
        <authorList>
            <person name="Weon H.-Y."/>
            <person name="Yeon J."/>
        </authorList>
    </citation>
    <scope>NUCLEOTIDE SEQUENCE [LARGE SCALE GENOMIC DNA]</scope>
    <source>
        <strain evidence="1 2">SBD 7-3</strain>
    </source>
</reference>